<keyword evidence="9" id="KW-1185">Reference proteome</keyword>
<dbReference type="InterPro" id="IPR008271">
    <property type="entry name" value="Ser/Thr_kinase_AS"/>
</dbReference>
<reference evidence="9" key="1">
    <citation type="journal article" date="2018" name="Nat. Microbiol.">
        <title>Leveraging single-cell genomics to expand the fungal tree of life.</title>
        <authorList>
            <person name="Ahrendt S.R."/>
            <person name="Quandt C.A."/>
            <person name="Ciobanu D."/>
            <person name="Clum A."/>
            <person name="Salamov A."/>
            <person name="Andreopoulos B."/>
            <person name="Cheng J.F."/>
            <person name="Woyke T."/>
            <person name="Pelin A."/>
            <person name="Henrissat B."/>
            <person name="Reynolds N.K."/>
            <person name="Benny G.L."/>
            <person name="Smith M.E."/>
            <person name="James T.Y."/>
            <person name="Grigoriev I.V."/>
        </authorList>
    </citation>
    <scope>NUCLEOTIDE SEQUENCE [LARGE SCALE GENOMIC DNA]</scope>
    <source>
        <strain evidence="9">Baker2002</strain>
    </source>
</reference>
<name>A0A4P9ZHY0_9ASCO</name>
<evidence type="ECO:0000256" key="1">
    <source>
        <dbReference type="ARBA" id="ARBA00022679"/>
    </source>
</evidence>
<dbReference type="SMART" id="SM00220">
    <property type="entry name" value="S_TKc"/>
    <property type="match status" value="1"/>
</dbReference>
<keyword evidence="2 5" id="KW-0547">Nucleotide-binding</keyword>
<dbReference type="InterPro" id="IPR011009">
    <property type="entry name" value="Kinase-like_dom_sf"/>
</dbReference>
<evidence type="ECO:0000313" key="9">
    <source>
        <dbReference type="Proteomes" id="UP000268321"/>
    </source>
</evidence>
<dbReference type="Gene3D" id="1.10.510.10">
    <property type="entry name" value="Transferase(Phosphotransferase) domain 1"/>
    <property type="match status" value="1"/>
</dbReference>
<accession>A0A4P9ZHY0</accession>
<dbReference type="PANTHER" id="PTHR48016:SF48">
    <property type="entry name" value="SERINE_THREONINE-PROTEIN KINASE BCK1_SLK1_SSP31"/>
    <property type="match status" value="1"/>
</dbReference>
<gene>
    <name evidence="8" type="ORF">METBISCDRAFT_11952</name>
</gene>
<keyword evidence="4 5" id="KW-0067">ATP-binding</keyword>
<dbReference type="Pfam" id="PF00069">
    <property type="entry name" value="Pkinase"/>
    <property type="match status" value="1"/>
</dbReference>
<dbReference type="Proteomes" id="UP000268321">
    <property type="component" value="Unassembled WGS sequence"/>
</dbReference>
<dbReference type="InterPro" id="IPR050538">
    <property type="entry name" value="MAP_kinase_kinase_kinase"/>
</dbReference>
<keyword evidence="1" id="KW-0808">Transferase</keyword>
<dbReference type="InterPro" id="IPR017441">
    <property type="entry name" value="Protein_kinase_ATP_BS"/>
</dbReference>
<dbReference type="PROSITE" id="PS00108">
    <property type="entry name" value="PROTEIN_KINASE_ST"/>
    <property type="match status" value="1"/>
</dbReference>
<feature type="domain" description="Protein kinase" evidence="7">
    <location>
        <begin position="954"/>
        <end position="1213"/>
    </location>
</feature>
<dbReference type="EMBL" id="ML004430">
    <property type="protein sequence ID" value="RKP32625.1"/>
    <property type="molecule type" value="Genomic_DNA"/>
</dbReference>
<evidence type="ECO:0000256" key="4">
    <source>
        <dbReference type="ARBA" id="ARBA00022840"/>
    </source>
</evidence>
<dbReference type="GO" id="GO:0005524">
    <property type="term" value="F:ATP binding"/>
    <property type="evidence" value="ECO:0007669"/>
    <property type="project" value="UniProtKB-UniRule"/>
</dbReference>
<evidence type="ECO:0000256" key="6">
    <source>
        <dbReference type="SAM" id="MobiDB-lite"/>
    </source>
</evidence>
<dbReference type="PROSITE" id="PS50011">
    <property type="entry name" value="PROTEIN_KINASE_DOM"/>
    <property type="match status" value="1"/>
</dbReference>
<dbReference type="PANTHER" id="PTHR48016">
    <property type="entry name" value="MAP KINASE KINASE KINASE SSK2-RELATED-RELATED"/>
    <property type="match status" value="1"/>
</dbReference>
<evidence type="ECO:0000259" key="7">
    <source>
        <dbReference type="PROSITE" id="PS50011"/>
    </source>
</evidence>
<protein>
    <submittedName>
        <fullName evidence="8">Pkinase-domain-containing protein</fullName>
    </submittedName>
</protein>
<feature type="region of interest" description="Disordered" evidence="6">
    <location>
        <begin position="711"/>
        <end position="735"/>
    </location>
</feature>
<dbReference type="GO" id="GO:0030447">
    <property type="term" value="P:filamentous growth"/>
    <property type="evidence" value="ECO:0007669"/>
    <property type="project" value="UniProtKB-ARBA"/>
</dbReference>
<dbReference type="GO" id="GO:0004672">
    <property type="term" value="F:protein kinase activity"/>
    <property type="evidence" value="ECO:0007669"/>
    <property type="project" value="InterPro"/>
</dbReference>
<evidence type="ECO:0000256" key="3">
    <source>
        <dbReference type="ARBA" id="ARBA00022777"/>
    </source>
</evidence>
<dbReference type="GO" id="GO:0000165">
    <property type="term" value="P:MAPK cascade"/>
    <property type="evidence" value="ECO:0007669"/>
    <property type="project" value="UniProtKB-ARBA"/>
</dbReference>
<evidence type="ECO:0000256" key="2">
    <source>
        <dbReference type="ARBA" id="ARBA00022741"/>
    </source>
</evidence>
<feature type="region of interest" description="Disordered" evidence="6">
    <location>
        <begin position="256"/>
        <end position="322"/>
    </location>
</feature>
<dbReference type="InterPro" id="IPR000719">
    <property type="entry name" value="Prot_kinase_dom"/>
</dbReference>
<organism evidence="8 9">
    <name type="scientific">Metschnikowia bicuspidata</name>
    <dbReference type="NCBI Taxonomy" id="27322"/>
    <lineage>
        <taxon>Eukaryota</taxon>
        <taxon>Fungi</taxon>
        <taxon>Dikarya</taxon>
        <taxon>Ascomycota</taxon>
        <taxon>Saccharomycotina</taxon>
        <taxon>Pichiomycetes</taxon>
        <taxon>Metschnikowiaceae</taxon>
        <taxon>Metschnikowia</taxon>
    </lineage>
</organism>
<dbReference type="OrthoDB" id="266718at2759"/>
<dbReference type="PROSITE" id="PS00107">
    <property type="entry name" value="PROTEIN_KINASE_ATP"/>
    <property type="match status" value="1"/>
</dbReference>
<keyword evidence="3 8" id="KW-0418">Kinase</keyword>
<evidence type="ECO:0000256" key="5">
    <source>
        <dbReference type="PROSITE-ProRule" id="PRU10141"/>
    </source>
</evidence>
<dbReference type="FunFam" id="1.10.510.10:FF:000182">
    <property type="entry name" value="MAP kinase kinase kinase mkh1"/>
    <property type="match status" value="1"/>
</dbReference>
<proteinExistence type="predicted"/>
<dbReference type="AlphaFoldDB" id="A0A4P9ZHY0"/>
<evidence type="ECO:0000313" key="8">
    <source>
        <dbReference type="EMBL" id="RKP32625.1"/>
    </source>
</evidence>
<feature type="compositionally biased region" description="Basic and acidic residues" evidence="6">
    <location>
        <begin position="274"/>
        <end position="292"/>
    </location>
</feature>
<feature type="binding site" evidence="5">
    <location>
        <position position="983"/>
    </location>
    <ligand>
        <name>ATP</name>
        <dbReference type="ChEBI" id="CHEBI:30616"/>
    </ligand>
</feature>
<dbReference type="SUPFAM" id="SSF56112">
    <property type="entry name" value="Protein kinase-like (PK-like)"/>
    <property type="match status" value="1"/>
</dbReference>
<sequence>MDGYRHASPHFHAADLVPGLSPVLDRHFRLPQPYTGNTYASGTLLDAPVLPYPSETESIGSSTLGQILSSYEHSSTLLALGSPQTETRGSLTETVQPTVGAEGLQLHESGGRVQHHSRNDSASSNVSLASMLSCNQSNQQRFLRYAMRTQDDGPAHTHSRWLMDNVLQWLDSNGFNELWKDTFRKNELSNMRFLELGNYEPDLHLWQQFSTRLEDNDNNAQVVRFVQLLRAKLEDATGPATHALADYDASSKAEHRKSSSTLWAQPAPASAPKPRPDLYIDPRTAKPRDQGHKFFRKHMRAASSDSSKDALPLRGGSKPADAAKKSNIFSTLRKYGGEKAAGIVKQVHSTQSPRRSLALFSRRDAAKKTCPGPELRAADEVRLELKPKPAPPIDQKYFPVSLEFLDPKRRVLLTRDGRVYMCASFTPEDMADVNAFKRAARTLLDMLDMGTITFHLIDFSCDPGEALPDEVLAVVLRQDFLLKLQVSQDVLALGTARTFSRTSSGTSSFVSGGTVGQNYPATPPQYMLQETSRDVDYLSVKERREERDELPHGVPMKHSMAHIKRAQLQSAGVPGIGVRQSSSAEKAVGDPVPYIPMSGRKKDAAGAAVEPNRGLFSVVRKDRKEIDFDKRRQMAAGGRPRMVASVLLLSSSGDNADTERAGSKPKSAVGLPAAELKDGEAFVARRKAPPPPTRSSSMLLKKRSMGSLVHLPASTNEHSRSSDSLDSARSSQMHSARYQQMPRVEPEAVFDFDDAPKLDLTCLDDEEFFARPLPKAATMPGDHMDVRPPVEELYDNLEKYFPHSVLDKPIIDALPASPCTLNKPDPVTGTTRGTGISRTFSNANKSLVSLPADGEDEVFYGDGAGDLRFLKGRMKTIRAVANEARNKRLESIRGTRARNGWLGVKTADKTQPSLLRANIKLWGLKTVEVTPDQIEKGYVGRITKYGGGQAEFAWVKGELVGRGSYGAVYLALNVSNGEMLAVKQVTRAPVLAADALIKEVQTMKDLDHLNIVQYLGFEQKHHTYSLFLEYVGGGSVLSCLKSHGKFDQLLVRFITRQVLEGLKYLHGNGILHRDLKADNLLLDLDGTCKISDFGISKKSQDIYSNNAELSMQGTIFWMAPEVIHSMVEEKKQGYSAKVDIWSLGCVVLEMFAGQRPWSNEAVISAIYKIGKTKLAPPIPADIGADARDFLDRCFTINSAQRPTASELLAHKFMGSDGGFEFRRTRLHEMIKFNSRKNVRSS</sequence>